<feature type="transmembrane region" description="Helical" evidence="2">
    <location>
        <begin position="12"/>
        <end position="34"/>
    </location>
</feature>
<feature type="non-terminal residue" evidence="3">
    <location>
        <position position="1"/>
    </location>
</feature>
<feature type="region of interest" description="Disordered" evidence="1">
    <location>
        <begin position="642"/>
        <end position="686"/>
    </location>
</feature>
<evidence type="ECO:0000256" key="1">
    <source>
        <dbReference type="SAM" id="MobiDB-lite"/>
    </source>
</evidence>
<feature type="transmembrane region" description="Helical" evidence="2">
    <location>
        <begin position="54"/>
        <end position="76"/>
    </location>
</feature>
<feature type="transmembrane region" description="Helical" evidence="2">
    <location>
        <begin position="240"/>
        <end position="258"/>
    </location>
</feature>
<organism evidence="3 4">
    <name type="scientific">Prorocentrum cordatum</name>
    <dbReference type="NCBI Taxonomy" id="2364126"/>
    <lineage>
        <taxon>Eukaryota</taxon>
        <taxon>Sar</taxon>
        <taxon>Alveolata</taxon>
        <taxon>Dinophyceae</taxon>
        <taxon>Prorocentrales</taxon>
        <taxon>Prorocentraceae</taxon>
        <taxon>Prorocentrum</taxon>
    </lineage>
</organism>
<evidence type="ECO:0000313" key="4">
    <source>
        <dbReference type="Proteomes" id="UP001189429"/>
    </source>
</evidence>
<keyword evidence="2" id="KW-0812">Transmembrane</keyword>
<name>A0ABN9U5C2_9DINO</name>
<keyword evidence="2" id="KW-1133">Transmembrane helix</keyword>
<evidence type="ECO:0000313" key="3">
    <source>
        <dbReference type="EMBL" id="CAK0854181.1"/>
    </source>
</evidence>
<feature type="transmembrane region" description="Helical" evidence="2">
    <location>
        <begin position="278"/>
        <end position="296"/>
    </location>
</feature>
<keyword evidence="2" id="KW-0472">Membrane</keyword>
<dbReference type="EMBL" id="CAUYUJ010015457">
    <property type="protein sequence ID" value="CAK0854181.1"/>
    <property type="molecule type" value="Genomic_DNA"/>
</dbReference>
<reference evidence="3" key="1">
    <citation type="submission" date="2023-10" db="EMBL/GenBank/DDBJ databases">
        <authorList>
            <person name="Chen Y."/>
            <person name="Shah S."/>
            <person name="Dougan E. K."/>
            <person name="Thang M."/>
            <person name="Chan C."/>
        </authorList>
    </citation>
    <scope>NUCLEOTIDE SEQUENCE [LARGE SCALE GENOMIC DNA]</scope>
</reference>
<proteinExistence type="predicted"/>
<feature type="compositionally biased region" description="Low complexity" evidence="1">
    <location>
        <begin position="473"/>
        <end position="486"/>
    </location>
</feature>
<keyword evidence="4" id="KW-1185">Reference proteome</keyword>
<feature type="region of interest" description="Disordered" evidence="1">
    <location>
        <begin position="433"/>
        <end position="490"/>
    </location>
</feature>
<comment type="caution">
    <text evidence="3">The sequence shown here is derived from an EMBL/GenBank/DDBJ whole genome shotgun (WGS) entry which is preliminary data.</text>
</comment>
<evidence type="ECO:0000256" key="2">
    <source>
        <dbReference type="SAM" id="Phobius"/>
    </source>
</evidence>
<accession>A0ABN9U5C2</accession>
<feature type="transmembrane region" description="Helical" evidence="2">
    <location>
        <begin position="191"/>
        <end position="209"/>
    </location>
</feature>
<dbReference type="Proteomes" id="UP001189429">
    <property type="component" value="Unassembled WGS sequence"/>
</dbReference>
<protein>
    <recommendedName>
        <fullName evidence="5">PAS domain-containing protein</fullName>
    </recommendedName>
</protein>
<feature type="transmembrane region" description="Helical" evidence="2">
    <location>
        <begin position="158"/>
        <end position="179"/>
    </location>
</feature>
<feature type="transmembrane region" description="Helical" evidence="2">
    <location>
        <begin position="126"/>
        <end position="146"/>
    </location>
</feature>
<gene>
    <name evidence="3" type="ORF">PCOR1329_LOCUS45379</name>
</gene>
<sequence length="686" mass="75055">LCWLKPVWLKQFFFSRFGLASGSLASGALLGLAGGKFMGRFAPDNFVDSGQRDFVVFVVSACGLSACCLVVLVCLLRGLPRCRGVPWAAQASGGLCGWRPCEDGAFEASLREEVERRRLARALRMIPWAMLLVIVNFFVTTVPSGLHNGSVSRFGSTIQDIVLSLMSGMISVMWASQWARVSIVTARSLDYWYYAFMVCIVAYMSPYAIRADLVAYRMNMSYGSALLCCLFNLKPLVNIPCLLLLGAMSSYTLMFGQNAEKMQEYSSQDVLSDGIQNVMLMVVILLVISHLLTYIVRLEFDAKVSRNELVVANSVLRSVCEVVVDLDEKFRLQKHSGELADMLFLNPQRSLNQEDFRSFLASEPDRIKFTEQMGQMMVQASCPEIIPDRSRTFQVSMKDSTGISVNVDVVAVSYLSGDRLPAFMVGVLEVSDSTPLPSLMGPTEKEATSRRRPRRRPKQDLQGEPPRPPLGPPEEAGGSSGSSSGSDLGAVDVEQPLDLDCGRSRSGSAWSGTADFEGEAPAVVLEVLSHSFTMLAFTDSFQHSFGPCSVGEPFLTWVKLNHREQFVAWLQEAWLALRARSAEGEASVELYPRALHFMPARLRQHRLGFSATVFLGLAPAPAAPERDMGAVRITLSNVRRLTAGRSGRGGPRGGSRLGRRPDGGPHPGGAGAAEGELEAEDKVFTL</sequence>
<feature type="compositionally biased region" description="Gly residues" evidence="1">
    <location>
        <begin position="646"/>
        <end position="656"/>
    </location>
</feature>
<evidence type="ECO:0008006" key="5">
    <source>
        <dbReference type="Google" id="ProtNLM"/>
    </source>
</evidence>